<evidence type="ECO:0000313" key="2">
    <source>
        <dbReference type="EMBL" id="SFI95090.1"/>
    </source>
</evidence>
<dbReference type="InterPro" id="IPR029068">
    <property type="entry name" value="Glyas_Bleomycin-R_OHBP_Dase"/>
</dbReference>
<evidence type="ECO:0000313" key="3">
    <source>
        <dbReference type="Proteomes" id="UP000199025"/>
    </source>
</evidence>
<dbReference type="Pfam" id="PF18029">
    <property type="entry name" value="Glyoxalase_6"/>
    <property type="match status" value="1"/>
</dbReference>
<name>A0A1I3ME76_9PSEU</name>
<gene>
    <name evidence="2" type="ORF">SAMN05421835_102286</name>
</gene>
<dbReference type="SUPFAM" id="SSF54593">
    <property type="entry name" value="Glyoxalase/Bleomycin resistance protein/Dihydroxybiphenyl dioxygenase"/>
    <property type="match status" value="1"/>
</dbReference>
<dbReference type="RefSeq" id="WP_091504606.1">
    <property type="nucleotide sequence ID" value="NZ_CBDRCA010000004.1"/>
</dbReference>
<keyword evidence="3" id="KW-1185">Reference proteome</keyword>
<organism evidence="2 3">
    <name type="scientific">Amycolatopsis sacchari</name>
    <dbReference type="NCBI Taxonomy" id="115433"/>
    <lineage>
        <taxon>Bacteria</taxon>
        <taxon>Bacillati</taxon>
        <taxon>Actinomycetota</taxon>
        <taxon>Actinomycetes</taxon>
        <taxon>Pseudonocardiales</taxon>
        <taxon>Pseudonocardiaceae</taxon>
        <taxon>Amycolatopsis</taxon>
    </lineage>
</organism>
<dbReference type="PANTHER" id="PTHR35908:SF1">
    <property type="entry name" value="CONSERVED PROTEIN"/>
    <property type="match status" value="1"/>
</dbReference>
<sequence>MTRLKLTSTVLGTPDPHGLAVFYQELLGWPIRTDEPEWVTLRPEDGSAGLSFQLETEHTPPVWPAGREDQQMQLHLDIEVDDLPAAVALATGAGATVAEFQPQDDVRVCFDPAGHPFCLWMRG</sequence>
<proteinExistence type="predicted"/>
<dbReference type="STRING" id="115433.SAMN05421835_102286"/>
<dbReference type="AlphaFoldDB" id="A0A1I3ME76"/>
<evidence type="ECO:0000259" key="1">
    <source>
        <dbReference type="Pfam" id="PF18029"/>
    </source>
</evidence>
<feature type="domain" description="Glyoxalase-like" evidence="1">
    <location>
        <begin position="9"/>
        <end position="119"/>
    </location>
</feature>
<dbReference type="Proteomes" id="UP000199025">
    <property type="component" value="Unassembled WGS sequence"/>
</dbReference>
<reference evidence="2 3" key="1">
    <citation type="submission" date="2016-10" db="EMBL/GenBank/DDBJ databases">
        <authorList>
            <person name="de Groot N.N."/>
        </authorList>
    </citation>
    <scope>NUCLEOTIDE SEQUENCE [LARGE SCALE GENOMIC DNA]</scope>
    <source>
        <strain evidence="2 3">DSM 44468</strain>
    </source>
</reference>
<protein>
    <recommendedName>
        <fullName evidence="1">Glyoxalase-like domain-containing protein</fullName>
    </recommendedName>
</protein>
<dbReference type="CDD" id="cd06587">
    <property type="entry name" value="VOC"/>
    <property type="match status" value="1"/>
</dbReference>
<dbReference type="EMBL" id="FORP01000002">
    <property type="protein sequence ID" value="SFI95090.1"/>
    <property type="molecule type" value="Genomic_DNA"/>
</dbReference>
<dbReference type="OrthoDB" id="1645442at2"/>
<dbReference type="Gene3D" id="3.10.180.10">
    <property type="entry name" value="2,3-Dihydroxybiphenyl 1,2-Dioxygenase, domain 1"/>
    <property type="match status" value="1"/>
</dbReference>
<accession>A0A1I3ME76</accession>
<dbReference type="PANTHER" id="PTHR35908">
    <property type="entry name" value="HYPOTHETICAL FUSION PROTEIN"/>
    <property type="match status" value="1"/>
</dbReference>
<dbReference type="InterPro" id="IPR041581">
    <property type="entry name" value="Glyoxalase_6"/>
</dbReference>